<accession>A0ABW0KGK2</accession>
<dbReference type="InterPro" id="IPR005105">
    <property type="entry name" value="GlnD_Uridyltrans_N"/>
</dbReference>
<feature type="domain" description="DUF294" evidence="2">
    <location>
        <begin position="211"/>
        <end position="349"/>
    </location>
</feature>
<comment type="caution">
    <text evidence="3">The sequence shown here is derived from an EMBL/GenBank/DDBJ whole genome shotgun (WGS) entry which is preliminary data.</text>
</comment>
<evidence type="ECO:0000313" key="4">
    <source>
        <dbReference type="Proteomes" id="UP001596044"/>
    </source>
</evidence>
<dbReference type="InterPro" id="IPR018821">
    <property type="entry name" value="DUF294_put_nucleoTrafse_sb-bd"/>
</dbReference>
<reference evidence="4" key="1">
    <citation type="journal article" date="2019" name="Int. J. Syst. Evol. Microbiol.">
        <title>The Global Catalogue of Microorganisms (GCM) 10K type strain sequencing project: providing services to taxonomists for standard genome sequencing and annotation.</title>
        <authorList>
            <consortium name="The Broad Institute Genomics Platform"/>
            <consortium name="The Broad Institute Genome Sequencing Center for Infectious Disease"/>
            <person name="Wu L."/>
            <person name="Ma J."/>
        </authorList>
    </citation>
    <scope>NUCLEOTIDE SEQUENCE [LARGE SCALE GENOMIC DNA]</scope>
    <source>
        <strain evidence="4">KACC 11904</strain>
    </source>
</reference>
<evidence type="ECO:0000259" key="1">
    <source>
        <dbReference type="Pfam" id="PF03445"/>
    </source>
</evidence>
<evidence type="ECO:0000313" key="3">
    <source>
        <dbReference type="EMBL" id="MFC5451711.1"/>
    </source>
</evidence>
<evidence type="ECO:0000259" key="2">
    <source>
        <dbReference type="Pfam" id="PF10335"/>
    </source>
</evidence>
<dbReference type="Pfam" id="PF10335">
    <property type="entry name" value="DUF294_C"/>
    <property type="match status" value="1"/>
</dbReference>
<gene>
    <name evidence="3" type="ORF">ACFPOG_26270</name>
</gene>
<sequence length="362" mass="41316">MKHLAIKEILARIHQAGQFDELRVTRDQVHEMFREHLLFAYSAEFARDINTIHDSLIQRTIALAEQQLEARGMGRPPAPYAFMLFGSGGRSEQTLWSDQDNGLIYEEPGDCSGEASALYFAELVGCILQGLEVLGYPPCQGNVVSSNPQWRKTLSSYMEMMHVWFAEPNWENVRYLLILADMRCIYGAPHLVERLKEEMITYIQQHGEILPFLLSNTLHHKITLGVFGQLIKERYGEDAGGFDIKYGAYIPIVNGIRLLSLQAGIAASSTLQRLVLLKEGGFVAEPLIDRWRQAFEITLRLRDSTPFQVEEGMYTTRSKLSAEQLTKERRASLKFALRVGMDLQKYVKKSLESKEGNQREKR</sequence>
<organism evidence="3 4">
    <name type="scientific">Paenibacillus aestuarii</name>
    <dbReference type="NCBI Taxonomy" id="516965"/>
    <lineage>
        <taxon>Bacteria</taxon>
        <taxon>Bacillati</taxon>
        <taxon>Bacillota</taxon>
        <taxon>Bacilli</taxon>
        <taxon>Bacillales</taxon>
        <taxon>Paenibacillaceae</taxon>
        <taxon>Paenibacillus</taxon>
    </lineage>
</organism>
<dbReference type="Proteomes" id="UP001596044">
    <property type="component" value="Unassembled WGS sequence"/>
</dbReference>
<dbReference type="CDD" id="cd05401">
    <property type="entry name" value="NT_GlnE_GlnD_like"/>
    <property type="match status" value="1"/>
</dbReference>
<name>A0ABW0KGK2_9BACL</name>
<dbReference type="EMBL" id="JBHSMJ010000040">
    <property type="protein sequence ID" value="MFC5451711.1"/>
    <property type="molecule type" value="Genomic_DNA"/>
</dbReference>
<protein>
    <submittedName>
        <fullName evidence="3">DUF294 nucleotidyltransferase-like domain-containing protein</fullName>
    </submittedName>
</protein>
<proteinExistence type="predicted"/>
<keyword evidence="4" id="KW-1185">Reference proteome</keyword>
<feature type="domain" description="Protein-PII uridylyltransferase N-terminal" evidence="1">
    <location>
        <begin position="40"/>
        <end position="169"/>
    </location>
</feature>
<dbReference type="Pfam" id="PF03445">
    <property type="entry name" value="DUF294"/>
    <property type="match status" value="1"/>
</dbReference>
<dbReference type="RefSeq" id="WP_270880077.1">
    <property type="nucleotide sequence ID" value="NZ_JAQFVF010000027.1"/>
</dbReference>